<dbReference type="Proteomes" id="UP000563524">
    <property type="component" value="Unassembled WGS sequence"/>
</dbReference>
<gene>
    <name evidence="15" type="ORF">GGQ59_000946</name>
</gene>
<dbReference type="InterPro" id="IPR010916">
    <property type="entry name" value="TonB_box_CS"/>
</dbReference>
<evidence type="ECO:0000256" key="10">
    <source>
        <dbReference type="ARBA" id="ARBA00023237"/>
    </source>
</evidence>
<dbReference type="Pfam" id="PF00593">
    <property type="entry name" value="TonB_dep_Rec_b-barrel"/>
    <property type="match status" value="1"/>
</dbReference>
<feature type="domain" description="TonB-dependent receptor plug" evidence="14">
    <location>
        <begin position="37"/>
        <end position="142"/>
    </location>
</feature>
<dbReference type="InterPro" id="IPR000531">
    <property type="entry name" value="Beta-barrel_TonB"/>
</dbReference>
<evidence type="ECO:0000256" key="2">
    <source>
        <dbReference type="ARBA" id="ARBA00022448"/>
    </source>
</evidence>
<dbReference type="Pfam" id="PF07715">
    <property type="entry name" value="Plug"/>
    <property type="match status" value="1"/>
</dbReference>
<dbReference type="GO" id="GO:0009279">
    <property type="term" value="C:cell outer membrane"/>
    <property type="evidence" value="ECO:0007669"/>
    <property type="project" value="UniProtKB-SubCell"/>
</dbReference>
<comment type="caution">
    <text evidence="15">The sequence shown here is derived from an EMBL/GenBank/DDBJ whole genome shotgun (WGS) entry which is preliminary data.</text>
</comment>
<reference evidence="15 16" key="1">
    <citation type="submission" date="2020-08" db="EMBL/GenBank/DDBJ databases">
        <title>Genomic Encyclopedia of Type Strains, Phase IV (KMG-IV): sequencing the most valuable type-strain genomes for metagenomic binning, comparative biology and taxonomic classification.</title>
        <authorList>
            <person name="Goeker M."/>
        </authorList>
    </citation>
    <scope>NUCLEOTIDE SEQUENCE [LARGE SCALE GENOMIC DNA]</scope>
    <source>
        <strain evidence="15 16">DSM 102850</strain>
    </source>
</reference>
<feature type="signal peptide" evidence="12">
    <location>
        <begin position="1"/>
        <end position="19"/>
    </location>
</feature>
<name>A0A840I045_9PROT</name>
<organism evidence="15 16">
    <name type="scientific">Parvularcula dongshanensis</name>
    <dbReference type="NCBI Taxonomy" id="1173995"/>
    <lineage>
        <taxon>Bacteria</taxon>
        <taxon>Pseudomonadati</taxon>
        <taxon>Pseudomonadota</taxon>
        <taxon>Alphaproteobacteria</taxon>
        <taxon>Parvularculales</taxon>
        <taxon>Parvularculaceae</taxon>
        <taxon>Parvularcula</taxon>
    </lineage>
</organism>
<evidence type="ECO:0000259" key="13">
    <source>
        <dbReference type="Pfam" id="PF00593"/>
    </source>
</evidence>
<dbReference type="RefSeq" id="WP_183816278.1">
    <property type="nucleotide sequence ID" value="NZ_JACHOB010000001.1"/>
</dbReference>
<dbReference type="PANTHER" id="PTHR32552:SF81">
    <property type="entry name" value="TONB-DEPENDENT OUTER MEMBRANE RECEPTOR"/>
    <property type="match status" value="1"/>
</dbReference>
<keyword evidence="7" id="KW-0406">Ion transport</keyword>
<dbReference type="Gene3D" id="2.40.170.20">
    <property type="entry name" value="TonB-dependent receptor, beta-barrel domain"/>
    <property type="match status" value="1"/>
</dbReference>
<evidence type="ECO:0000256" key="3">
    <source>
        <dbReference type="ARBA" id="ARBA00022452"/>
    </source>
</evidence>
<dbReference type="PROSITE" id="PS00430">
    <property type="entry name" value="TONB_DEPENDENT_REC_1"/>
    <property type="match status" value="1"/>
</dbReference>
<comment type="subcellular location">
    <subcellularLocation>
        <location evidence="1">Cell outer membrane</location>
        <topology evidence="1">Multi-pass membrane protein</topology>
    </subcellularLocation>
</comment>
<keyword evidence="9 11" id="KW-0472">Membrane</keyword>
<keyword evidence="6" id="KW-0408">Iron</keyword>
<evidence type="ECO:0000256" key="5">
    <source>
        <dbReference type="ARBA" id="ARBA00022692"/>
    </source>
</evidence>
<keyword evidence="10" id="KW-0998">Cell outer membrane</keyword>
<evidence type="ECO:0000256" key="12">
    <source>
        <dbReference type="SAM" id="SignalP"/>
    </source>
</evidence>
<evidence type="ECO:0000256" key="7">
    <source>
        <dbReference type="ARBA" id="ARBA00023065"/>
    </source>
</evidence>
<dbReference type="SUPFAM" id="SSF56935">
    <property type="entry name" value="Porins"/>
    <property type="match status" value="1"/>
</dbReference>
<accession>A0A840I045</accession>
<sequence length="729" mass="77346">MLRRLPPLAFALLATPTLAQEADTIVVTATKTAAAIEDIPASVDVLTLGEEPGRLRGAEDVASLLSGVQVAVANGSQPVFQIRGIGAVDHQALTPGAAAVYRDGVFLATNVQTGFLLYDLARAEVLKEPQGTLYGRNASSGAIDFVSVRPGPDQPGSLRVGAGNKGYADVEAAGGTQLAEGVYGRLAGRVLRQGPFLDNVAGPREAGGVREAFGLRGSVLREGGVEVLLSGHYEHEGGVNASPRNDTLDLADHEIAVGADGVRDTDNDFWGGRLELSGEAGGWDLFSLTAYEAYSQDYGFDFDGTPAPYGDPNLNANLSYDRNFFQWSEELRGSRTFGRLSTMIGLHGSADDFAQDYLIWCGALDRAAQTGTCPYVGAPGRVGPTPASDSQVLSLLTRINQDRRTAAVFTSNDVMVTDTLTLTLGGRWTYERIEGEGFGIHLFADGTRAYNDRDGLGAAVGSNVIEDDRLTGNGALRWRVAPSQTVYLSYATGYKSGGFNGEVANNAGHYQDEGLFGAETVGALELGYKGRVGVARIEGALFHQDYDDPQARIFVDFPQPDGGVIVSNSLSNLDAAEVWGAEASAALRLFEGFEVEGSVTLLDTEIQQGAGANEAFGGNSLPFASDVTAVLAASYERPLAEGFGLFARADAKHSSGFYLDAEGLTERRQEAYTMLNAEVGLTLPRGARVSLWSRNLTNEDVAVSGYGFIGYDTFRSPPRTWGLSAELSF</sequence>
<feature type="domain" description="TonB-dependent receptor-like beta-barrel" evidence="13">
    <location>
        <begin position="256"/>
        <end position="696"/>
    </location>
</feature>
<evidence type="ECO:0000256" key="8">
    <source>
        <dbReference type="ARBA" id="ARBA00023077"/>
    </source>
</evidence>
<evidence type="ECO:0000256" key="6">
    <source>
        <dbReference type="ARBA" id="ARBA00023004"/>
    </source>
</evidence>
<dbReference type="PANTHER" id="PTHR32552">
    <property type="entry name" value="FERRICHROME IRON RECEPTOR-RELATED"/>
    <property type="match status" value="1"/>
</dbReference>
<proteinExistence type="inferred from homology"/>
<evidence type="ECO:0000313" key="16">
    <source>
        <dbReference type="Proteomes" id="UP000563524"/>
    </source>
</evidence>
<evidence type="ECO:0000256" key="11">
    <source>
        <dbReference type="RuleBase" id="RU003357"/>
    </source>
</evidence>
<evidence type="ECO:0000313" key="15">
    <source>
        <dbReference type="EMBL" id="MBB4658446.1"/>
    </source>
</evidence>
<evidence type="ECO:0000256" key="9">
    <source>
        <dbReference type="ARBA" id="ARBA00023136"/>
    </source>
</evidence>
<dbReference type="EMBL" id="JACHOB010000001">
    <property type="protein sequence ID" value="MBB4658446.1"/>
    <property type="molecule type" value="Genomic_DNA"/>
</dbReference>
<dbReference type="InterPro" id="IPR012910">
    <property type="entry name" value="Plug_dom"/>
</dbReference>
<keyword evidence="5" id="KW-0812">Transmembrane</keyword>
<dbReference type="GO" id="GO:0006826">
    <property type="term" value="P:iron ion transport"/>
    <property type="evidence" value="ECO:0007669"/>
    <property type="project" value="UniProtKB-KW"/>
</dbReference>
<keyword evidence="15" id="KW-0675">Receptor</keyword>
<keyword evidence="4" id="KW-0410">Iron transport</keyword>
<evidence type="ECO:0000259" key="14">
    <source>
        <dbReference type="Pfam" id="PF07715"/>
    </source>
</evidence>
<keyword evidence="16" id="KW-1185">Reference proteome</keyword>
<comment type="similarity">
    <text evidence="11">Belongs to the TonB-dependent receptor family.</text>
</comment>
<feature type="chain" id="PRO_5032929142" evidence="12">
    <location>
        <begin position="20"/>
        <end position="729"/>
    </location>
</feature>
<evidence type="ECO:0000256" key="1">
    <source>
        <dbReference type="ARBA" id="ARBA00004571"/>
    </source>
</evidence>
<protein>
    <submittedName>
        <fullName evidence="15">Iron complex outermembrane receptor protein</fullName>
    </submittedName>
</protein>
<dbReference type="InterPro" id="IPR039426">
    <property type="entry name" value="TonB-dep_rcpt-like"/>
</dbReference>
<dbReference type="InterPro" id="IPR036942">
    <property type="entry name" value="Beta-barrel_TonB_sf"/>
</dbReference>
<keyword evidence="2" id="KW-0813">Transport</keyword>
<dbReference type="AlphaFoldDB" id="A0A840I045"/>
<keyword evidence="12" id="KW-0732">Signal</keyword>
<keyword evidence="3" id="KW-1134">Transmembrane beta strand</keyword>
<evidence type="ECO:0000256" key="4">
    <source>
        <dbReference type="ARBA" id="ARBA00022496"/>
    </source>
</evidence>
<keyword evidence="8 11" id="KW-0798">TonB box</keyword>